<gene>
    <name evidence="2" type="ORF">HPB48_003441</name>
</gene>
<proteinExistence type="predicted"/>
<evidence type="ECO:0000256" key="1">
    <source>
        <dbReference type="SAM" id="MobiDB-lite"/>
    </source>
</evidence>
<dbReference type="AlphaFoldDB" id="A0A9J6G9R6"/>
<organism evidence="2 3">
    <name type="scientific">Haemaphysalis longicornis</name>
    <name type="common">Bush tick</name>
    <dbReference type="NCBI Taxonomy" id="44386"/>
    <lineage>
        <taxon>Eukaryota</taxon>
        <taxon>Metazoa</taxon>
        <taxon>Ecdysozoa</taxon>
        <taxon>Arthropoda</taxon>
        <taxon>Chelicerata</taxon>
        <taxon>Arachnida</taxon>
        <taxon>Acari</taxon>
        <taxon>Parasitiformes</taxon>
        <taxon>Ixodida</taxon>
        <taxon>Ixodoidea</taxon>
        <taxon>Ixodidae</taxon>
        <taxon>Haemaphysalinae</taxon>
        <taxon>Haemaphysalis</taxon>
    </lineage>
</organism>
<name>A0A9J6G9R6_HAELO</name>
<sequence length="117" mass="12427">MKDCVRICFNTFGSQYRLQDMAGGTPSQPSESGTVIADVPATDVTHCPQAPLPGALLEPALVEQRVSQTAPLTLCPPLGEPVSEPVFAEPTSPPFLHTGHFEQSPLNHAFTADATSR</sequence>
<dbReference type="VEuPathDB" id="VectorBase:HLOH_059243"/>
<evidence type="ECO:0000313" key="2">
    <source>
        <dbReference type="EMBL" id="KAH9372234.1"/>
    </source>
</evidence>
<reference evidence="2 3" key="1">
    <citation type="journal article" date="2020" name="Cell">
        <title>Large-Scale Comparative Analyses of Tick Genomes Elucidate Their Genetic Diversity and Vector Capacities.</title>
        <authorList>
            <consortium name="Tick Genome and Microbiome Consortium (TIGMIC)"/>
            <person name="Jia N."/>
            <person name="Wang J."/>
            <person name="Shi W."/>
            <person name="Du L."/>
            <person name="Sun Y."/>
            <person name="Zhan W."/>
            <person name="Jiang J.F."/>
            <person name="Wang Q."/>
            <person name="Zhang B."/>
            <person name="Ji P."/>
            <person name="Bell-Sakyi L."/>
            <person name="Cui X.M."/>
            <person name="Yuan T.T."/>
            <person name="Jiang B.G."/>
            <person name="Yang W.F."/>
            <person name="Lam T.T."/>
            <person name="Chang Q.C."/>
            <person name="Ding S.J."/>
            <person name="Wang X.J."/>
            <person name="Zhu J.G."/>
            <person name="Ruan X.D."/>
            <person name="Zhao L."/>
            <person name="Wei J.T."/>
            <person name="Ye R.Z."/>
            <person name="Que T.C."/>
            <person name="Du C.H."/>
            <person name="Zhou Y.H."/>
            <person name="Cheng J.X."/>
            <person name="Dai P.F."/>
            <person name="Guo W.B."/>
            <person name="Han X.H."/>
            <person name="Huang E.J."/>
            <person name="Li L.F."/>
            <person name="Wei W."/>
            <person name="Gao Y.C."/>
            <person name="Liu J.Z."/>
            <person name="Shao H.Z."/>
            <person name="Wang X."/>
            <person name="Wang C.C."/>
            <person name="Yang T.C."/>
            <person name="Huo Q.B."/>
            <person name="Li W."/>
            <person name="Chen H.Y."/>
            <person name="Chen S.E."/>
            <person name="Zhou L.G."/>
            <person name="Ni X.B."/>
            <person name="Tian J.H."/>
            <person name="Sheng Y."/>
            <person name="Liu T."/>
            <person name="Pan Y.S."/>
            <person name="Xia L.Y."/>
            <person name="Li J."/>
            <person name="Zhao F."/>
            <person name="Cao W.C."/>
        </authorList>
    </citation>
    <scope>NUCLEOTIDE SEQUENCE [LARGE SCALE GENOMIC DNA]</scope>
    <source>
        <strain evidence="2">HaeL-2018</strain>
    </source>
</reference>
<evidence type="ECO:0000313" key="3">
    <source>
        <dbReference type="Proteomes" id="UP000821853"/>
    </source>
</evidence>
<comment type="caution">
    <text evidence="2">The sequence shown here is derived from an EMBL/GenBank/DDBJ whole genome shotgun (WGS) entry which is preliminary data.</text>
</comment>
<accession>A0A9J6G9R6</accession>
<protein>
    <submittedName>
        <fullName evidence="2">Uncharacterized protein</fullName>
    </submittedName>
</protein>
<dbReference type="EMBL" id="JABSTR010000005">
    <property type="protein sequence ID" value="KAH9372234.1"/>
    <property type="molecule type" value="Genomic_DNA"/>
</dbReference>
<keyword evidence="3" id="KW-1185">Reference proteome</keyword>
<dbReference type="Proteomes" id="UP000821853">
    <property type="component" value="Chromosome 3"/>
</dbReference>
<feature type="region of interest" description="Disordered" evidence="1">
    <location>
        <begin position="83"/>
        <end position="117"/>
    </location>
</feature>